<evidence type="ECO:0000256" key="8">
    <source>
        <dbReference type="PROSITE-ProRule" id="PRU00622"/>
    </source>
</evidence>
<dbReference type="EMBL" id="WIXP02000002">
    <property type="protein sequence ID" value="KAF6215181.1"/>
    <property type="molecule type" value="Genomic_DNA"/>
</dbReference>
<dbReference type="InterPro" id="IPR001893">
    <property type="entry name" value="Cys-rich_GLG1_repeat"/>
</dbReference>
<reference evidence="11" key="1">
    <citation type="journal article" date="2021" name="Mol. Ecol. Resour.">
        <title>Apolygus lucorum genome provides insights into omnivorousness and mesophyll feeding.</title>
        <authorList>
            <person name="Liu Y."/>
            <person name="Liu H."/>
            <person name="Wang H."/>
            <person name="Huang T."/>
            <person name="Liu B."/>
            <person name="Yang B."/>
            <person name="Yin L."/>
            <person name="Li B."/>
            <person name="Zhang Y."/>
            <person name="Zhang S."/>
            <person name="Jiang F."/>
            <person name="Zhang X."/>
            <person name="Ren Y."/>
            <person name="Wang B."/>
            <person name="Wang S."/>
            <person name="Lu Y."/>
            <person name="Wu K."/>
            <person name="Fan W."/>
            <person name="Wang G."/>
        </authorList>
    </citation>
    <scope>NUCLEOTIDE SEQUENCE</scope>
    <source>
        <strain evidence="11">12Hb</strain>
    </source>
</reference>
<sequence length="1097" mass="125750">MFKISVLAVFHIFCCFLGSSSYIGSEGVVGDGEIDVLGQSRVRRSALTSPGSKLLGLPECGQLRKMCPQLTSRNSDLDVLECVHLSDQPDGGEELNDLCRSKVWNLVTNLLDYKETLALLEPNCRNEKLMLDHLKSCPNVRKPERLLKCFTENIPSLDTRPCIDFVSRIIFLTFIDPNAMSLYIEDCKYDILRMNCTSKSADGALTCLQNQLLNLTKSCQSEVLRLSEIQGENVKLDRSLFRACSDERVQFCRDMTPSQTYECLFQHKNEIGLSSQCLAELLRREKLIAQDYQVSRGLVRACKEDIRSNRCRKSVSEDRDIRLAQILTCLENATRYGIMVGAKCRNEMLAHRRLLLEDYRLSPELVSQCSKDISKFCKTVELGGKTIHCLMDHAKIRRKNKITPKCMFELEKLVEKTDILEDWRADPVVWKSCQSVAVVGCNKFLDDGSKTMSCLFEKIGSETMTKDCENSLKQVQYFLARNFKLDPFLFKACREPAVAFCGSKIDTGFSFQSKRSFVLPCLYGMIDELDASCRKEVRRVMRQRALDVDMHPNIEAACMDDLSTHCSNNTGKGEEVVCLQNKLEKLKSNCAMAVYNFTELQAEFIELNPIITSSCKEVISQLCRPEQSKNQDYLDCLIEKKNDPLMKLHFKCKAAIEHQQLISLKDYHFTFKFKKACKSYVSRFCPHAKEKAEVVRCLSEQIRNDTLQDQKQHVSKECHQQLRVQLLQQRETVHLNTKLKVECSNDIANFCSGVIPGNGRILECLVSNKRDLEEQCRRRIFFVERQEFSDSFTDYTLMNACKTMLDKYCPNLTNNNMQPLGCLKKYKYFEDFDFNCREVVVRRMIEQSSDYRFDPNLQKSCRSDISSLCLKVVALQKDDKELEGKVINCLKVNFRQGKLTPVCEKQVVSFLKEAALNYKLNPLLSHVCSNEIKTLCINENEKIDKGHVEECLKEALLNHQITNDVCKDEIIELVNEAKADISADPLLYSACSKDIETLCTHIAVGAGRKLDCLIKTFEKERAKLQYKCQTLLKERIEMYKLQPQRRVENLSELYGTVSHSPAKKYFMVVALTFIGMIFMTGMFCGRAFRRSVAIKNK</sequence>
<dbReference type="PROSITE" id="PS51289">
    <property type="entry name" value="GLG1_C_RICH"/>
    <property type="match status" value="7"/>
</dbReference>
<keyword evidence="5 9" id="KW-1133">Transmembrane helix</keyword>
<keyword evidence="12" id="KW-1185">Reference proteome</keyword>
<dbReference type="OrthoDB" id="2015434at2759"/>
<evidence type="ECO:0000256" key="2">
    <source>
        <dbReference type="ARBA" id="ARBA00022692"/>
    </source>
</evidence>
<feature type="chain" id="PRO_5035860036" description="Golgi apparatus protein 1" evidence="10">
    <location>
        <begin position="22"/>
        <end position="1097"/>
    </location>
</feature>
<gene>
    <name evidence="11" type="ORF">GE061_009932</name>
</gene>
<keyword evidence="4" id="KW-0677">Repeat</keyword>
<feature type="repeat" description="Cys-rich GLG1" evidence="8">
    <location>
        <begin position="528"/>
        <end position="587"/>
    </location>
</feature>
<keyword evidence="3 10" id="KW-0732">Signal</keyword>
<proteinExistence type="predicted"/>
<comment type="caution">
    <text evidence="11">The sequence shown here is derived from an EMBL/GenBank/DDBJ whole genome shotgun (WGS) entry which is preliminary data.</text>
</comment>
<evidence type="ECO:0000313" key="11">
    <source>
        <dbReference type="EMBL" id="KAF6215181.1"/>
    </source>
</evidence>
<evidence type="ECO:0000313" key="12">
    <source>
        <dbReference type="Proteomes" id="UP000466442"/>
    </source>
</evidence>
<comment type="subcellular location">
    <subcellularLocation>
        <location evidence="1">Membrane</location>
        <topology evidence="1">Single-pass type I membrane protein</topology>
    </subcellularLocation>
</comment>
<dbReference type="PANTHER" id="PTHR11884">
    <property type="entry name" value="SELECTIN LIGAND RELATED"/>
    <property type="match status" value="1"/>
</dbReference>
<evidence type="ECO:0000256" key="10">
    <source>
        <dbReference type="SAM" id="SignalP"/>
    </source>
</evidence>
<evidence type="ECO:0000256" key="4">
    <source>
        <dbReference type="ARBA" id="ARBA00022737"/>
    </source>
</evidence>
<feature type="transmembrane region" description="Helical" evidence="9">
    <location>
        <begin position="1065"/>
        <end position="1088"/>
    </location>
</feature>
<dbReference type="InterPro" id="IPR039728">
    <property type="entry name" value="GLG1"/>
</dbReference>
<evidence type="ECO:0000256" key="5">
    <source>
        <dbReference type="ARBA" id="ARBA00022989"/>
    </source>
</evidence>
<dbReference type="AlphaFoldDB" id="A0A8S9Y3P3"/>
<protein>
    <recommendedName>
        <fullName evidence="13">Golgi apparatus protein 1</fullName>
    </recommendedName>
</protein>
<evidence type="ECO:0000256" key="1">
    <source>
        <dbReference type="ARBA" id="ARBA00004479"/>
    </source>
</evidence>
<feature type="repeat" description="Cys-rich GLG1" evidence="8">
    <location>
        <begin position="339"/>
        <end position="398"/>
    </location>
</feature>
<dbReference type="Pfam" id="PF00839">
    <property type="entry name" value="Cys_rich_FGFR"/>
    <property type="match status" value="13"/>
</dbReference>
<evidence type="ECO:0008006" key="13">
    <source>
        <dbReference type="Google" id="ProtNLM"/>
    </source>
</evidence>
<dbReference type="GO" id="GO:0000139">
    <property type="term" value="C:Golgi membrane"/>
    <property type="evidence" value="ECO:0007669"/>
    <property type="project" value="InterPro"/>
</dbReference>
<keyword evidence="7" id="KW-0325">Glycoprotein</keyword>
<feature type="repeat" description="Cys-rich GLG1" evidence="8">
    <location>
        <begin position="647"/>
        <end position="706"/>
    </location>
</feature>
<organism evidence="11 12">
    <name type="scientific">Apolygus lucorum</name>
    <name type="common">Small green plant bug</name>
    <name type="synonym">Lygocoris lucorum</name>
    <dbReference type="NCBI Taxonomy" id="248454"/>
    <lineage>
        <taxon>Eukaryota</taxon>
        <taxon>Metazoa</taxon>
        <taxon>Ecdysozoa</taxon>
        <taxon>Arthropoda</taxon>
        <taxon>Hexapoda</taxon>
        <taxon>Insecta</taxon>
        <taxon>Pterygota</taxon>
        <taxon>Neoptera</taxon>
        <taxon>Paraneoptera</taxon>
        <taxon>Hemiptera</taxon>
        <taxon>Heteroptera</taxon>
        <taxon>Panheteroptera</taxon>
        <taxon>Cimicomorpha</taxon>
        <taxon>Miridae</taxon>
        <taxon>Mirini</taxon>
        <taxon>Apolygus</taxon>
    </lineage>
</organism>
<feature type="signal peptide" evidence="10">
    <location>
        <begin position="1"/>
        <end position="21"/>
    </location>
</feature>
<keyword evidence="2 9" id="KW-0812">Transmembrane</keyword>
<evidence type="ECO:0000256" key="7">
    <source>
        <dbReference type="ARBA" id="ARBA00023180"/>
    </source>
</evidence>
<feature type="repeat" description="Cys-rich GLG1" evidence="8">
    <location>
        <begin position="214"/>
        <end position="272"/>
    </location>
</feature>
<feature type="repeat" description="Cys-rich GLG1" evidence="8">
    <location>
        <begin position="831"/>
        <end position="898"/>
    </location>
</feature>
<accession>A0A8S9Y3P3</accession>
<feature type="repeat" description="Cys-rich GLG1" evidence="8">
    <location>
        <begin position="961"/>
        <end position="1021"/>
    </location>
</feature>
<evidence type="ECO:0000256" key="6">
    <source>
        <dbReference type="ARBA" id="ARBA00023136"/>
    </source>
</evidence>
<dbReference type="PANTHER" id="PTHR11884:SF1">
    <property type="entry name" value="GOLGI APPARATUS PROTEIN 1"/>
    <property type="match status" value="1"/>
</dbReference>
<dbReference type="GO" id="GO:0017134">
    <property type="term" value="F:fibroblast growth factor binding"/>
    <property type="evidence" value="ECO:0007669"/>
    <property type="project" value="TreeGrafter"/>
</dbReference>
<evidence type="ECO:0000256" key="3">
    <source>
        <dbReference type="ARBA" id="ARBA00022729"/>
    </source>
</evidence>
<name>A0A8S9Y3P3_APOLU</name>
<feature type="repeat" description="Cys-rich GLG1" evidence="8">
    <location>
        <begin position="713"/>
        <end position="773"/>
    </location>
</feature>
<keyword evidence="6 9" id="KW-0472">Membrane</keyword>
<dbReference type="InterPro" id="IPR017873">
    <property type="entry name" value="Cys-rich_GLG1_repeat_euk"/>
</dbReference>
<dbReference type="Proteomes" id="UP000466442">
    <property type="component" value="Unassembled WGS sequence"/>
</dbReference>
<evidence type="ECO:0000256" key="9">
    <source>
        <dbReference type="SAM" id="Phobius"/>
    </source>
</evidence>